<dbReference type="Pfam" id="PF04172">
    <property type="entry name" value="LrgB"/>
    <property type="match status" value="1"/>
</dbReference>
<feature type="transmembrane region" description="Helical" evidence="5">
    <location>
        <begin position="38"/>
        <end position="59"/>
    </location>
</feature>
<keyword evidence="7" id="KW-1185">Reference proteome</keyword>
<keyword evidence="4 5" id="KW-0472">Membrane</keyword>
<name>A0AA46I6D9_9FUSO</name>
<evidence type="ECO:0000256" key="5">
    <source>
        <dbReference type="SAM" id="Phobius"/>
    </source>
</evidence>
<dbReference type="PANTHER" id="PTHR30249:SF0">
    <property type="entry name" value="PLASTIDAL GLYCOLATE_GLYCERATE TRANSLOCATOR 1, CHLOROPLASTIC"/>
    <property type="match status" value="1"/>
</dbReference>
<evidence type="ECO:0000256" key="3">
    <source>
        <dbReference type="ARBA" id="ARBA00022989"/>
    </source>
</evidence>
<feature type="transmembrane region" description="Helical" evidence="5">
    <location>
        <begin position="148"/>
        <end position="170"/>
    </location>
</feature>
<evidence type="ECO:0000256" key="2">
    <source>
        <dbReference type="ARBA" id="ARBA00022692"/>
    </source>
</evidence>
<dbReference type="EMBL" id="SOBG01000001">
    <property type="protein sequence ID" value="TDT72355.1"/>
    <property type="molecule type" value="Genomic_DNA"/>
</dbReference>
<evidence type="ECO:0000313" key="6">
    <source>
        <dbReference type="EMBL" id="TDT72355.1"/>
    </source>
</evidence>
<comment type="subcellular location">
    <subcellularLocation>
        <location evidence="1">Membrane</location>
        <topology evidence="1">Multi-pass membrane protein</topology>
    </subcellularLocation>
</comment>
<dbReference type="Proteomes" id="UP000294678">
    <property type="component" value="Unassembled WGS sequence"/>
</dbReference>
<gene>
    <name evidence="6" type="ORF">EV215_0155</name>
</gene>
<keyword evidence="6" id="KW-0378">Hydrolase</keyword>
<comment type="caution">
    <text evidence="6">The sequence shown here is derived from an EMBL/GenBank/DDBJ whole genome shotgun (WGS) entry which is preliminary data.</text>
</comment>
<dbReference type="AlphaFoldDB" id="A0AA46I6D9"/>
<protein>
    <submittedName>
        <fullName evidence="6">Murein hydrolase (TIGR00659 family)</fullName>
    </submittedName>
</protein>
<organism evidence="6 7">
    <name type="scientific">Hypnocyclicus thermotrophus</name>
    <dbReference type="NCBI Taxonomy" id="1627895"/>
    <lineage>
        <taxon>Bacteria</taxon>
        <taxon>Fusobacteriati</taxon>
        <taxon>Fusobacteriota</taxon>
        <taxon>Fusobacteriia</taxon>
        <taxon>Fusobacteriales</taxon>
        <taxon>Fusobacteriaceae</taxon>
        <taxon>Hypnocyclicus</taxon>
    </lineage>
</organism>
<proteinExistence type="predicted"/>
<sequence>MNDLIFNNINFGIVISLFFFIFFTYLHKKTKSQIINPLILTMVSIILFLLILNIPFNYYNKGAKFIGYLLGPATVALALPLYKQIHLLKKHFWVILIGILVGSTTAVLSVLFLSKIFGLDRITIISLLPKSITTPIGMSISQSYNGEVPFTIIAIIITGNTGAIFAPYILKIFNIKNRIAKGIAIGTASHAVGTSKALEIGEIEGAMSSLAIGLAGIFTVFIIPIVIKIFNI</sequence>
<dbReference type="GO" id="GO:0016020">
    <property type="term" value="C:membrane"/>
    <property type="evidence" value="ECO:0007669"/>
    <property type="project" value="UniProtKB-SubCell"/>
</dbReference>
<feature type="transmembrane region" description="Helical" evidence="5">
    <location>
        <begin position="94"/>
        <end position="113"/>
    </location>
</feature>
<evidence type="ECO:0000256" key="4">
    <source>
        <dbReference type="ARBA" id="ARBA00023136"/>
    </source>
</evidence>
<evidence type="ECO:0000256" key="1">
    <source>
        <dbReference type="ARBA" id="ARBA00004141"/>
    </source>
</evidence>
<dbReference type="PANTHER" id="PTHR30249">
    <property type="entry name" value="PUTATIVE SEROTONIN TRANSPORTER"/>
    <property type="match status" value="1"/>
</dbReference>
<dbReference type="InterPro" id="IPR007300">
    <property type="entry name" value="CidB/LrgB"/>
</dbReference>
<keyword evidence="3 5" id="KW-1133">Transmembrane helix</keyword>
<dbReference type="GO" id="GO:0016787">
    <property type="term" value="F:hydrolase activity"/>
    <property type="evidence" value="ECO:0007669"/>
    <property type="project" value="UniProtKB-KW"/>
</dbReference>
<feature type="transmembrane region" description="Helical" evidence="5">
    <location>
        <begin position="210"/>
        <end position="230"/>
    </location>
</feature>
<dbReference type="RefSeq" id="WP_134111935.1">
    <property type="nucleotide sequence ID" value="NZ_SOBG01000001.1"/>
</dbReference>
<feature type="transmembrane region" description="Helical" evidence="5">
    <location>
        <begin position="6"/>
        <end position="26"/>
    </location>
</feature>
<accession>A0AA46I6D9</accession>
<feature type="transmembrane region" description="Helical" evidence="5">
    <location>
        <begin position="65"/>
        <end position="82"/>
    </location>
</feature>
<evidence type="ECO:0000313" key="7">
    <source>
        <dbReference type="Proteomes" id="UP000294678"/>
    </source>
</evidence>
<reference evidence="6 7" key="1">
    <citation type="submission" date="2019-03" db="EMBL/GenBank/DDBJ databases">
        <title>Genomic Encyclopedia of Type Strains, Phase IV (KMG-IV): sequencing the most valuable type-strain genomes for metagenomic binning, comparative biology and taxonomic classification.</title>
        <authorList>
            <person name="Goeker M."/>
        </authorList>
    </citation>
    <scope>NUCLEOTIDE SEQUENCE [LARGE SCALE GENOMIC DNA]</scope>
    <source>
        <strain evidence="6 7">DSM 100055</strain>
    </source>
</reference>
<keyword evidence="2 5" id="KW-0812">Transmembrane</keyword>